<protein>
    <submittedName>
        <fullName evidence="3">Glycosyltransferase family 2 protein</fullName>
    </submittedName>
</protein>
<dbReference type="Gene3D" id="3.90.550.10">
    <property type="entry name" value="Spore Coat Polysaccharide Biosynthesis Protein SpsA, Chain A"/>
    <property type="match status" value="1"/>
</dbReference>
<dbReference type="Proteomes" id="UP000244989">
    <property type="component" value="Unassembled WGS sequence"/>
</dbReference>
<dbReference type="GO" id="GO:0016740">
    <property type="term" value="F:transferase activity"/>
    <property type="evidence" value="ECO:0007669"/>
    <property type="project" value="UniProtKB-KW"/>
</dbReference>
<comment type="caution">
    <text evidence="3">The sequence shown here is derived from an EMBL/GenBank/DDBJ whole genome shotgun (WGS) entry which is preliminary data.</text>
</comment>
<proteinExistence type="predicted"/>
<dbReference type="EMBL" id="QEEZ01000012">
    <property type="protein sequence ID" value="PWC01472.1"/>
    <property type="molecule type" value="Genomic_DNA"/>
</dbReference>
<reference evidence="4" key="1">
    <citation type="submission" date="2018-04" db="EMBL/GenBank/DDBJ databases">
        <authorList>
            <person name="Liu S."/>
            <person name="Wang Z."/>
            <person name="Li J."/>
        </authorList>
    </citation>
    <scope>NUCLEOTIDE SEQUENCE [LARGE SCALE GENOMIC DNA]</scope>
    <source>
        <strain evidence="4">2189</strain>
    </source>
</reference>
<dbReference type="CDD" id="cd00761">
    <property type="entry name" value="Glyco_tranf_GTA_type"/>
    <property type="match status" value="1"/>
</dbReference>
<dbReference type="InterPro" id="IPR029044">
    <property type="entry name" value="Nucleotide-diphossugar_trans"/>
</dbReference>
<dbReference type="KEGG" id="cyz:C3B44_06305"/>
<keyword evidence="4" id="KW-1185">Reference proteome</keyword>
<accession>A0A2U1T652</accession>
<evidence type="ECO:0000256" key="1">
    <source>
        <dbReference type="SAM" id="MobiDB-lite"/>
    </source>
</evidence>
<feature type="region of interest" description="Disordered" evidence="1">
    <location>
        <begin position="1"/>
        <end position="28"/>
    </location>
</feature>
<dbReference type="AlphaFoldDB" id="A0A2U1T652"/>
<dbReference type="InterPro" id="IPR050834">
    <property type="entry name" value="Glycosyltransf_2"/>
</dbReference>
<evidence type="ECO:0000313" key="3">
    <source>
        <dbReference type="EMBL" id="PWC01472.1"/>
    </source>
</evidence>
<dbReference type="SUPFAM" id="SSF53448">
    <property type="entry name" value="Nucleotide-diphospho-sugar transferases"/>
    <property type="match status" value="1"/>
</dbReference>
<feature type="domain" description="Glycosyltransferase 2-like" evidence="2">
    <location>
        <begin position="67"/>
        <end position="169"/>
    </location>
</feature>
<evidence type="ECO:0000259" key="2">
    <source>
        <dbReference type="Pfam" id="PF00535"/>
    </source>
</evidence>
<keyword evidence="3" id="KW-0808">Transferase</keyword>
<gene>
    <name evidence="3" type="ORF">DF222_07390</name>
</gene>
<organism evidence="3 4">
    <name type="scientific">Corynebacterium yudongzhengii</name>
    <dbReference type="NCBI Taxonomy" id="2080740"/>
    <lineage>
        <taxon>Bacteria</taxon>
        <taxon>Bacillati</taxon>
        <taxon>Actinomycetota</taxon>
        <taxon>Actinomycetes</taxon>
        <taxon>Mycobacteriales</taxon>
        <taxon>Corynebacteriaceae</taxon>
        <taxon>Corynebacterium</taxon>
    </lineage>
</organism>
<dbReference type="PANTHER" id="PTHR43685">
    <property type="entry name" value="GLYCOSYLTRANSFERASE"/>
    <property type="match status" value="1"/>
</dbReference>
<feature type="compositionally biased region" description="Low complexity" evidence="1">
    <location>
        <begin position="1"/>
        <end position="17"/>
    </location>
</feature>
<dbReference type="PANTHER" id="PTHR43685:SF2">
    <property type="entry name" value="GLYCOSYLTRANSFERASE 2-LIKE DOMAIN-CONTAINING PROTEIN"/>
    <property type="match status" value="1"/>
</dbReference>
<sequence length="308" mass="34740">MCCSRSTTSSSSKSPKASARRSRRSSSARWTRPSACGCRWRCRRASERTGRARRISYTDGVSHPALSVVIPCYNDATLLERALESLAPQLSGDDEIIVVDNNSTDGSASIAEGFSGVRVVEEKRQGITWAAACGYNEARGEVIVRTDADIRAGRDFLDKHRALWAQHRNTELVAITGNGHFELPAPWNVIASVIYLRAYLWTTGSALGHPPLWGTNYSMLTSWWHGVREHVDPRDTAVHDDLHLSFAVRPAEKVLFARDIVVEMDPRPLRQGGRQGLRFRRGMHTMLKNFRFSPPYRRLPERWARLRT</sequence>
<dbReference type="Pfam" id="PF00535">
    <property type="entry name" value="Glycos_transf_2"/>
    <property type="match status" value="1"/>
</dbReference>
<evidence type="ECO:0000313" key="4">
    <source>
        <dbReference type="Proteomes" id="UP000244989"/>
    </source>
</evidence>
<name>A0A2U1T652_9CORY</name>
<dbReference type="InterPro" id="IPR001173">
    <property type="entry name" value="Glyco_trans_2-like"/>
</dbReference>